<dbReference type="eggNOG" id="COG3581">
    <property type="taxonomic scope" value="Bacteria"/>
</dbReference>
<dbReference type="EMBL" id="CP003108">
    <property type="protein sequence ID" value="AET67058.1"/>
    <property type="molecule type" value="Genomic_DNA"/>
</dbReference>
<proteinExistence type="predicted"/>
<dbReference type="AlphaFoldDB" id="G7W8B8"/>
<evidence type="ECO:0000313" key="2">
    <source>
        <dbReference type="EMBL" id="AET67058.1"/>
    </source>
</evidence>
<feature type="domain" description="DUF2229" evidence="1">
    <location>
        <begin position="12"/>
        <end position="63"/>
    </location>
</feature>
<protein>
    <recommendedName>
        <fullName evidence="1">DUF2229 domain-containing protein</fullName>
    </recommendedName>
</protein>
<dbReference type="KEGG" id="dor:Desor_1400"/>
<reference evidence="2 3" key="2">
    <citation type="journal article" date="2012" name="J. Bacteriol.">
        <title>Complete genome sequences of Desulfosporosinus orientis DSM765T, Desulfosporosinus youngiae DSM17734T, Desulfosporosinus meridiei DSM13257T, and Desulfosporosinus acidiphilus DSM22704T.</title>
        <authorList>
            <person name="Pester M."/>
            <person name="Brambilla E."/>
            <person name="Alazard D."/>
            <person name="Rattei T."/>
            <person name="Weinmaier T."/>
            <person name="Han J."/>
            <person name="Lucas S."/>
            <person name="Lapidus A."/>
            <person name="Cheng J.F."/>
            <person name="Goodwin L."/>
            <person name="Pitluck S."/>
            <person name="Peters L."/>
            <person name="Ovchinnikova G."/>
            <person name="Teshima H."/>
            <person name="Detter J.C."/>
            <person name="Han C.S."/>
            <person name="Tapia R."/>
            <person name="Land M.L."/>
            <person name="Hauser L."/>
            <person name="Kyrpides N.C."/>
            <person name="Ivanova N.N."/>
            <person name="Pagani I."/>
            <person name="Huntmann M."/>
            <person name="Wei C.L."/>
            <person name="Davenport K.W."/>
            <person name="Daligault H."/>
            <person name="Chain P.S."/>
            <person name="Chen A."/>
            <person name="Mavromatis K."/>
            <person name="Markowitz V."/>
            <person name="Szeto E."/>
            <person name="Mikhailova N."/>
            <person name="Pati A."/>
            <person name="Wagner M."/>
            <person name="Woyke T."/>
            <person name="Ollivier B."/>
            <person name="Klenk H.P."/>
            <person name="Spring S."/>
            <person name="Loy A."/>
        </authorList>
    </citation>
    <scope>NUCLEOTIDE SEQUENCE [LARGE SCALE GENOMIC DNA]</scope>
    <source>
        <strain evidence="3">ATCC 19365 / DSM 765 / NCIMB 8382 / VKM B-1628</strain>
    </source>
</reference>
<dbReference type="RefSeq" id="WP_014183877.1">
    <property type="nucleotide sequence ID" value="NC_016584.1"/>
</dbReference>
<accession>G7W8B8</accession>
<evidence type="ECO:0000313" key="3">
    <source>
        <dbReference type="Proteomes" id="UP000006346"/>
    </source>
</evidence>
<reference evidence="3" key="1">
    <citation type="submission" date="2011-11" db="EMBL/GenBank/DDBJ databases">
        <title>Complete sequence of Desulfosporosinus orientis DSM 765.</title>
        <authorList>
            <person name="Lucas S."/>
            <person name="Han J."/>
            <person name="Lapidus A."/>
            <person name="Cheng J.-F."/>
            <person name="Goodwin L."/>
            <person name="Pitluck S."/>
            <person name="Peters L."/>
            <person name="Ovchinnikova G."/>
            <person name="Teshima H."/>
            <person name="Detter J.C."/>
            <person name="Han C."/>
            <person name="Tapia R."/>
            <person name="Land M."/>
            <person name="Hauser L."/>
            <person name="Kyrpides N."/>
            <person name="Ivanova N."/>
            <person name="Pagani I."/>
            <person name="Pester M."/>
            <person name="Spring S."/>
            <person name="Ollivier B."/>
            <person name="Rattei T."/>
            <person name="Klenk H.-P."/>
            <person name="Wagner M."/>
            <person name="Loy A."/>
            <person name="Woyke T."/>
        </authorList>
    </citation>
    <scope>NUCLEOTIDE SEQUENCE [LARGE SCALE GENOMIC DNA]</scope>
    <source>
        <strain evidence="3">ATCC 19365 / DSM 765 / NCIMB 8382 / VKM B-1628</strain>
    </source>
</reference>
<gene>
    <name evidence="2" type="ordered locus">Desor_1400</name>
</gene>
<dbReference type="Pfam" id="PF09989">
    <property type="entry name" value="DUF2229"/>
    <property type="match status" value="1"/>
</dbReference>
<dbReference type="PANTHER" id="PTHR32329:SF2">
    <property type="entry name" value="BIFUNCTIONAL PROTEIN [INCLUDES 2-HYDROXYACYL-COA DEHYDRATASE (N-TER) AND ITS ACTIVATOR DOMAIN (C_TERM)"/>
    <property type="match status" value="1"/>
</dbReference>
<dbReference type="OrthoDB" id="9780120at2"/>
<name>G7W8B8_DESOD</name>
<dbReference type="Gene3D" id="3.40.50.11900">
    <property type="match status" value="1"/>
</dbReference>
<dbReference type="PATRIC" id="fig|768706.3.peg.1386"/>
<dbReference type="InterPro" id="IPR018709">
    <property type="entry name" value="CoA_activase_DUF2229"/>
</dbReference>
<dbReference type="InterPro" id="IPR051805">
    <property type="entry name" value="Dehydratase_Activator_Redct"/>
</dbReference>
<evidence type="ECO:0000259" key="1">
    <source>
        <dbReference type="Pfam" id="PF09989"/>
    </source>
</evidence>
<keyword evidence="3" id="KW-1185">Reference proteome</keyword>
<sequence>MQAKITFPHAGEYYVVFKHLLSNLGYEVILPPPTSQKTLDIGIKLAPAQACLPFKITLGNLVEGIENGANVVGMIGGKTGICRLAYYSEMYQKILADNGYRVELLAVKAKKEFWLNVKKHHPALTLQQFMKTIRGFWRRLVIFELIRERSLEIRPYEINRGDCTRMKQRFLRKLEQTTDSSELKALKQEIIKGFDAIPIDKNRKIIKLGLVGEFFLLIDQFSTMNMEEFLGNNGVLLKYSLSFSEFFVGSLKQKRFLDNYLPTHNNQVYKYAQKYITRPIGGHGRESIGEAIVFKQKGYDGVIHLYPFSCMPEVVAGSIVPKVSADWGIPILSICMDEHTGEAGFKTRLEAFTDMIKRKKYPFTAENE</sequence>
<dbReference type="Proteomes" id="UP000006346">
    <property type="component" value="Chromosome"/>
</dbReference>
<dbReference type="STRING" id="768706.Desor_1400"/>
<dbReference type="PANTHER" id="PTHR32329">
    <property type="entry name" value="BIFUNCTIONAL PROTEIN [INCLUDES 2-HYDROXYACYL-COA DEHYDRATASE (N-TER) AND ITS ACTIVATOR DOMAIN (C_TERM)-RELATED"/>
    <property type="match status" value="1"/>
</dbReference>
<organism evidence="2 3">
    <name type="scientific">Desulfosporosinus orientis (strain ATCC 19365 / DSM 765 / NCIMB 8382 / VKM B-1628 / Singapore I)</name>
    <name type="common">Desulfotomaculum orientis</name>
    <dbReference type="NCBI Taxonomy" id="768706"/>
    <lineage>
        <taxon>Bacteria</taxon>
        <taxon>Bacillati</taxon>
        <taxon>Bacillota</taxon>
        <taxon>Clostridia</taxon>
        <taxon>Eubacteriales</taxon>
        <taxon>Desulfitobacteriaceae</taxon>
        <taxon>Desulfosporosinus</taxon>
    </lineage>
</organism>
<dbReference type="HOGENOM" id="CLU_057460_0_0_9"/>